<evidence type="ECO:0000256" key="1">
    <source>
        <dbReference type="ARBA" id="ARBA00001946"/>
    </source>
</evidence>
<dbReference type="GO" id="GO:0000272">
    <property type="term" value="P:polysaccharide catabolic process"/>
    <property type="evidence" value="ECO:0007669"/>
    <property type="project" value="InterPro"/>
</dbReference>
<dbReference type="Proteomes" id="UP000094463">
    <property type="component" value="Chromosome"/>
</dbReference>
<gene>
    <name evidence="6" type="primary">ydjC</name>
    <name evidence="6" type="ORF">BBEV_3098</name>
</gene>
<dbReference type="Gene3D" id="3.20.20.370">
    <property type="entry name" value="Glycoside hydrolase/deacetylase"/>
    <property type="match status" value="1"/>
</dbReference>
<dbReference type="EMBL" id="CP012502">
    <property type="protein sequence ID" value="AOM84415.1"/>
    <property type="molecule type" value="Genomic_DNA"/>
</dbReference>
<dbReference type="PATRIC" id="fig|632773.3.peg.3240"/>
<keyword evidence="3" id="KW-0378">Hydrolase</keyword>
<dbReference type="GO" id="GO:0016811">
    <property type="term" value="F:hydrolase activity, acting on carbon-nitrogen (but not peptide) bonds, in linear amides"/>
    <property type="evidence" value="ECO:0007669"/>
    <property type="project" value="InterPro"/>
</dbReference>
<sequence>MKLIVNADDFGLSRAVNYGILDAMQIGIVSSTTMMMNMPGTSHAADLIDREGLTKVGVHLVLTSGRPLTNAKSLINDQGLFKLSNQFALEYENNFIIDPKEVENEWVQQIESFISLAGKPNHLDSHHHIHLFKPFQPIIKRISEKFDLPVRSGNQIGVSSYADYFEDGFYKHAVEEKYFHRIANKYGTENKTIEIMSHPAYIDNVLMEYSSYSDGRLNELSILMSKALKDSGWFLK</sequence>
<keyword evidence="2" id="KW-0479">Metal-binding</keyword>
<dbReference type="PANTHER" id="PTHR31609:SF1">
    <property type="entry name" value="CARBOHYDRATE DEACETYLASE"/>
    <property type="match status" value="1"/>
</dbReference>
<dbReference type="OrthoDB" id="9774177at2"/>
<evidence type="ECO:0000313" key="6">
    <source>
        <dbReference type="EMBL" id="AOM84415.1"/>
    </source>
</evidence>
<comment type="cofactor">
    <cofactor evidence="1">
        <name>Mg(2+)</name>
        <dbReference type="ChEBI" id="CHEBI:18420"/>
    </cofactor>
</comment>
<reference evidence="6 7" key="1">
    <citation type="submission" date="2015-08" db="EMBL/GenBank/DDBJ databases">
        <title>The complete genome sequence of Bacillus beveridgei MLTeJB.</title>
        <authorList>
            <person name="Hanson T.E."/>
            <person name="Mesa C."/>
            <person name="Basesman S.M."/>
            <person name="Oremland R.S."/>
        </authorList>
    </citation>
    <scope>NUCLEOTIDE SEQUENCE [LARGE SCALE GENOMIC DNA]</scope>
    <source>
        <strain evidence="6 7">MLTeJB</strain>
    </source>
</reference>
<keyword evidence="7" id="KW-1185">Reference proteome</keyword>
<proteinExistence type="predicted"/>
<organism evidence="6 7">
    <name type="scientific">Salisediminibacterium beveridgei</name>
    <dbReference type="NCBI Taxonomy" id="632773"/>
    <lineage>
        <taxon>Bacteria</taxon>
        <taxon>Bacillati</taxon>
        <taxon>Bacillota</taxon>
        <taxon>Bacilli</taxon>
        <taxon>Bacillales</taxon>
        <taxon>Bacillaceae</taxon>
        <taxon>Salisediminibacterium</taxon>
    </lineage>
</organism>
<name>A0A1D7QZH9_9BACI</name>
<evidence type="ECO:0000256" key="2">
    <source>
        <dbReference type="ARBA" id="ARBA00022723"/>
    </source>
</evidence>
<evidence type="ECO:0000256" key="4">
    <source>
        <dbReference type="ARBA" id="ARBA00022842"/>
    </source>
</evidence>
<dbReference type="NCBIfam" id="NF002559">
    <property type="entry name" value="PRK02134.1"/>
    <property type="match status" value="1"/>
</dbReference>
<dbReference type="KEGG" id="bbev:BBEV_3098"/>
<dbReference type="GO" id="GO:0019213">
    <property type="term" value="F:deacetylase activity"/>
    <property type="evidence" value="ECO:0007669"/>
    <property type="project" value="TreeGrafter"/>
</dbReference>
<accession>A0A1D7QZH9</accession>
<evidence type="ECO:0000256" key="3">
    <source>
        <dbReference type="ARBA" id="ARBA00022801"/>
    </source>
</evidence>
<protein>
    <submittedName>
        <fullName evidence="6">Cellobiose phosphotransferase system YdjC-like protein</fullName>
    </submittedName>
</protein>
<keyword evidence="6" id="KW-0808">Transferase</keyword>
<dbReference type="CDD" id="cd10803">
    <property type="entry name" value="YdjC_EF3048_like"/>
    <property type="match status" value="1"/>
</dbReference>
<evidence type="ECO:0000313" key="7">
    <source>
        <dbReference type="Proteomes" id="UP000094463"/>
    </source>
</evidence>
<dbReference type="STRING" id="632773.BBEV_3098"/>
<dbReference type="InterPro" id="IPR006879">
    <property type="entry name" value="YdjC-like"/>
</dbReference>
<dbReference type="AlphaFoldDB" id="A0A1D7QZH9"/>
<dbReference type="InterPro" id="IPR011330">
    <property type="entry name" value="Glyco_hydro/deAcase_b/a-brl"/>
</dbReference>
<dbReference type="Pfam" id="PF04794">
    <property type="entry name" value="YdjC"/>
    <property type="match status" value="1"/>
</dbReference>
<dbReference type="SUPFAM" id="SSF88713">
    <property type="entry name" value="Glycoside hydrolase/deacetylase"/>
    <property type="match status" value="1"/>
</dbReference>
<dbReference type="PANTHER" id="PTHR31609">
    <property type="entry name" value="YDJC DEACETYLASE FAMILY MEMBER"/>
    <property type="match status" value="1"/>
</dbReference>
<dbReference type="GO" id="GO:0016740">
    <property type="term" value="F:transferase activity"/>
    <property type="evidence" value="ECO:0007669"/>
    <property type="project" value="UniProtKB-KW"/>
</dbReference>
<dbReference type="GO" id="GO:0046872">
    <property type="term" value="F:metal ion binding"/>
    <property type="evidence" value="ECO:0007669"/>
    <property type="project" value="UniProtKB-KW"/>
</dbReference>
<dbReference type="InterPro" id="IPR022948">
    <property type="entry name" value="COD_ChbG_bac"/>
</dbReference>
<keyword evidence="4" id="KW-0460">Magnesium</keyword>
<keyword evidence="5" id="KW-0119">Carbohydrate metabolism</keyword>
<evidence type="ECO:0000256" key="5">
    <source>
        <dbReference type="ARBA" id="ARBA00023277"/>
    </source>
</evidence>